<dbReference type="RefSeq" id="WP_166031873.1">
    <property type="nucleotide sequence ID" value="NZ_CP048877.1"/>
</dbReference>
<dbReference type="Proteomes" id="UP000502179">
    <property type="component" value="Chromosome"/>
</dbReference>
<organism evidence="1 2">
    <name type="scientific">Thermosulfuriphilus ammonigenes</name>
    <dbReference type="NCBI Taxonomy" id="1936021"/>
    <lineage>
        <taxon>Bacteria</taxon>
        <taxon>Pseudomonadati</taxon>
        <taxon>Thermodesulfobacteriota</taxon>
        <taxon>Thermodesulfobacteria</taxon>
        <taxon>Thermodesulfobacteriales</taxon>
        <taxon>Thermodesulfobacteriaceae</taxon>
        <taxon>Thermosulfuriphilus</taxon>
    </lineage>
</organism>
<gene>
    <name evidence="1" type="ORF">G4V39_04940</name>
</gene>
<protein>
    <submittedName>
        <fullName evidence="1">Type 1 glutamine amidotransferase</fullName>
    </submittedName>
</protein>
<dbReference type="EMBL" id="CP048877">
    <property type="protein sequence ID" value="QIJ71655.1"/>
    <property type="molecule type" value="Genomic_DNA"/>
</dbReference>
<evidence type="ECO:0000313" key="2">
    <source>
        <dbReference type="Proteomes" id="UP000502179"/>
    </source>
</evidence>
<reference evidence="1 2" key="1">
    <citation type="submission" date="2020-02" db="EMBL/GenBank/DDBJ databases">
        <title>Genome analysis of Thermosulfuriphilus ammonigenes ST65T, an anaerobic thermophilic chemolithoautotrophic bacterium isolated from a deep-sea hydrothermal vent.</title>
        <authorList>
            <person name="Slobodkina G."/>
            <person name="Allioux M."/>
            <person name="Merkel A."/>
            <person name="Alain K."/>
            <person name="Jebbar M."/>
            <person name="Slobodkin A."/>
        </authorList>
    </citation>
    <scope>NUCLEOTIDE SEQUENCE [LARGE SCALE GENOMIC DNA]</scope>
    <source>
        <strain evidence="1 2">ST65</strain>
    </source>
</reference>
<dbReference type="InterPro" id="IPR017926">
    <property type="entry name" value="GATASE"/>
</dbReference>
<dbReference type="PROSITE" id="PS51273">
    <property type="entry name" value="GATASE_TYPE_1"/>
    <property type="match status" value="1"/>
</dbReference>
<evidence type="ECO:0000313" key="1">
    <source>
        <dbReference type="EMBL" id="QIJ71655.1"/>
    </source>
</evidence>
<dbReference type="Pfam" id="PF00117">
    <property type="entry name" value="GATase"/>
    <property type="match status" value="1"/>
</dbReference>
<dbReference type="InterPro" id="IPR029062">
    <property type="entry name" value="Class_I_gatase-like"/>
</dbReference>
<name>A0A6G7PVE4_9BACT</name>
<dbReference type="GO" id="GO:0016740">
    <property type="term" value="F:transferase activity"/>
    <property type="evidence" value="ECO:0007669"/>
    <property type="project" value="UniProtKB-KW"/>
</dbReference>
<accession>A0A6G7PVE4</accession>
<dbReference type="GO" id="GO:0005829">
    <property type="term" value="C:cytosol"/>
    <property type="evidence" value="ECO:0007669"/>
    <property type="project" value="TreeGrafter"/>
</dbReference>
<keyword evidence="1" id="KW-0808">Transferase</keyword>
<sequence>MKRLHYLQHVPFETPGLILDWAQDAGFEISRTALYGGDGFPPPGEIDLLVVMGGPMGVHDEEAYPWLVEEKRFLNQALKEKIPCIGICLGAQLLAAVLGAEVRSNRYKEIGWFPVELTEEGRDHPLLQDIPDRFLAFHWHGDTFEIPSGAVHLARSEACENQAFLYEDYVLGLQFHLEVGPENVAALVEHCEHEIIDAPYIQTKEAILGDHDLYEQMRPILYELLGNFVDLTELED</sequence>
<proteinExistence type="predicted"/>
<dbReference type="KEGG" id="tav:G4V39_04940"/>
<dbReference type="PANTHER" id="PTHR42695">
    <property type="entry name" value="GLUTAMINE AMIDOTRANSFERASE YLR126C-RELATED"/>
    <property type="match status" value="1"/>
</dbReference>
<dbReference type="Gene3D" id="3.40.50.880">
    <property type="match status" value="1"/>
</dbReference>
<dbReference type="PANTHER" id="PTHR42695:SF5">
    <property type="entry name" value="GLUTAMINE AMIDOTRANSFERASE YLR126C-RELATED"/>
    <property type="match status" value="1"/>
</dbReference>
<dbReference type="CDD" id="cd01741">
    <property type="entry name" value="GATase1_1"/>
    <property type="match status" value="1"/>
</dbReference>
<keyword evidence="1" id="KW-0315">Glutamine amidotransferase</keyword>
<dbReference type="FunFam" id="3.40.50.880:FF:000033">
    <property type="entry name" value="Glutamine amidotransferase class-I"/>
    <property type="match status" value="1"/>
</dbReference>
<dbReference type="InterPro" id="IPR044992">
    <property type="entry name" value="ChyE-like"/>
</dbReference>
<dbReference type="SUPFAM" id="SSF52317">
    <property type="entry name" value="Class I glutamine amidotransferase-like"/>
    <property type="match status" value="1"/>
</dbReference>
<keyword evidence="2" id="KW-1185">Reference proteome</keyword>
<dbReference type="AlphaFoldDB" id="A0A6G7PVE4"/>